<feature type="compositionally biased region" description="Basic and acidic residues" evidence="1">
    <location>
        <begin position="59"/>
        <end position="69"/>
    </location>
</feature>
<evidence type="ECO:0000313" key="3">
    <source>
        <dbReference type="Proteomes" id="UP000033451"/>
    </source>
</evidence>
<accession>A0A0F0LZW2</accession>
<evidence type="ECO:0008006" key="4">
    <source>
        <dbReference type="Google" id="ProtNLM"/>
    </source>
</evidence>
<evidence type="ECO:0000256" key="1">
    <source>
        <dbReference type="SAM" id="MobiDB-lite"/>
    </source>
</evidence>
<reference evidence="2 3" key="1">
    <citation type="submission" date="2015-02" db="EMBL/GenBank/DDBJ databases">
        <title>Draft genome sequences of ten Microbacterium spp. with emphasis on heavy metal contaminated environments.</title>
        <authorList>
            <person name="Corretto E."/>
        </authorList>
    </citation>
    <scope>NUCLEOTIDE SEQUENCE [LARGE SCALE GENOMIC DNA]</scope>
    <source>
        <strain evidence="2 3">DSM 18659</strain>
    </source>
</reference>
<dbReference type="Proteomes" id="UP000033451">
    <property type="component" value="Unassembled WGS sequence"/>
</dbReference>
<dbReference type="PATRIC" id="fig|400772.4.peg.593"/>
<dbReference type="OrthoDB" id="4981253at2"/>
<gene>
    <name evidence="2" type="ORF">RR49_00560</name>
</gene>
<keyword evidence="3" id="KW-1185">Reference proteome</keyword>
<dbReference type="EMBL" id="JYIY01000058">
    <property type="protein sequence ID" value="KJL39185.1"/>
    <property type="molecule type" value="Genomic_DNA"/>
</dbReference>
<protein>
    <recommendedName>
        <fullName evidence="4">Type IV secretion protein Rhs</fullName>
    </recommendedName>
</protein>
<organism evidence="2 3">
    <name type="scientific">Microbacterium ginsengisoli</name>
    <dbReference type="NCBI Taxonomy" id="400772"/>
    <lineage>
        <taxon>Bacteria</taxon>
        <taxon>Bacillati</taxon>
        <taxon>Actinomycetota</taxon>
        <taxon>Actinomycetes</taxon>
        <taxon>Micrococcales</taxon>
        <taxon>Microbacteriaceae</taxon>
        <taxon>Microbacterium</taxon>
    </lineage>
</organism>
<evidence type="ECO:0000313" key="2">
    <source>
        <dbReference type="EMBL" id="KJL39185.1"/>
    </source>
</evidence>
<dbReference type="RefSeq" id="WP_045246529.1">
    <property type="nucleotide sequence ID" value="NZ_DAIQHQ010000007.1"/>
</dbReference>
<name>A0A0F0LZW2_9MICO</name>
<comment type="caution">
    <text evidence="2">The sequence shown here is derived from an EMBL/GenBank/DDBJ whole genome shotgun (WGS) entry which is preliminary data.</text>
</comment>
<sequence>MPRKKRRPPLRDRVNAAGGWYAFVNAALVRAAGPAAVGPYTDDEPPARDIQPCPLCRQPMRDHRIDRNGPKPLLRCP</sequence>
<dbReference type="AlphaFoldDB" id="A0A0F0LZW2"/>
<dbReference type="STRING" id="400772.RR49_00560"/>
<proteinExistence type="predicted"/>
<feature type="region of interest" description="Disordered" evidence="1">
    <location>
        <begin position="36"/>
        <end position="77"/>
    </location>
</feature>